<keyword evidence="2" id="KW-1185">Reference proteome</keyword>
<sequence>MKATFVLLANNELENMGRRIMLEAHKKSKLGFEMARLPHHISLKQPFHIESLEEIENYFDEFVKTLKPIKVILKEVKCYPSSVFGYSSGVMVIEADKSQELQSLHKRLNEELEKIFGECKANFDGDEYIFHMTVAIGGGSFDNYEKALKLLDQQEYDIEVIFNELGLLYYDDDKITPGSYFCYKRVAIV</sequence>
<proteinExistence type="predicted"/>
<dbReference type="AlphaFoldDB" id="A0A3R5X212"/>
<dbReference type="Pfam" id="PF13563">
    <property type="entry name" value="2_5_RNA_ligase2"/>
    <property type="match status" value="1"/>
</dbReference>
<dbReference type="EMBL" id="CP025746">
    <property type="protein sequence ID" value="QAA32516.1"/>
    <property type="molecule type" value="Genomic_DNA"/>
</dbReference>
<dbReference type="KEGG" id="cmah:C1I91_13235"/>
<protein>
    <recommendedName>
        <fullName evidence="3">2'-5' RNA ligase family protein</fullName>
    </recommendedName>
</protein>
<gene>
    <name evidence="1" type="ORF">C1I91_13235</name>
</gene>
<evidence type="ECO:0000313" key="1">
    <source>
        <dbReference type="EMBL" id="QAA32516.1"/>
    </source>
</evidence>
<name>A0A3R5X212_9CLOT</name>
<dbReference type="SUPFAM" id="SSF55144">
    <property type="entry name" value="LigT-like"/>
    <property type="match status" value="1"/>
</dbReference>
<dbReference type="PANTHER" id="PTHR40037">
    <property type="entry name" value="PHOSPHOESTERASE YJCG-RELATED"/>
    <property type="match status" value="1"/>
</dbReference>
<organism evidence="1 2">
    <name type="scientific">Clostridium manihotivorum</name>
    <dbReference type="NCBI Taxonomy" id="2320868"/>
    <lineage>
        <taxon>Bacteria</taxon>
        <taxon>Bacillati</taxon>
        <taxon>Bacillota</taxon>
        <taxon>Clostridia</taxon>
        <taxon>Eubacteriales</taxon>
        <taxon>Clostridiaceae</taxon>
        <taxon>Clostridium</taxon>
    </lineage>
</organism>
<evidence type="ECO:0008006" key="3">
    <source>
        <dbReference type="Google" id="ProtNLM"/>
    </source>
</evidence>
<dbReference type="OrthoDB" id="2082888at2"/>
<dbReference type="RefSeq" id="WP_128213305.1">
    <property type="nucleotide sequence ID" value="NZ_CP025746.1"/>
</dbReference>
<accession>A0A3R5X212</accession>
<dbReference type="Proteomes" id="UP000286268">
    <property type="component" value="Chromosome"/>
</dbReference>
<reference evidence="1 2" key="1">
    <citation type="submission" date="2018-01" db="EMBL/GenBank/DDBJ databases">
        <title>Genome Sequencing and Assembly of Anaerobacter polyendosporus strain CT4.</title>
        <authorList>
            <person name="Tachaapaikoon C."/>
            <person name="Sutheeworapong S."/>
            <person name="Jenjaroenpun P."/>
            <person name="Wongsurawat T."/>
            <person name="Nookeaw I."/>
            <person name="Cheawchanlertfa P."/>
            <person name="Kosugi A."/>
            <person name="Cheevadhanarak S."/>
            <person name="Ratanakhanokchai K."/>
        </authorList>
    </citation>
    <scope>NUCLEOTIDE SEQUENCE [LARGE SCALE GENOMIC DNA]</scope>
    <source>
        <strain evidence="1 2">CT4</strain>
    </source>
</reference>
<dbReference type="InterPro" id="IPR009097">
    <property type="entry name" value="Cyclic_Pdiesterase"/>
</dbReference>
<evidence type="ECO:0000313" key="2">
    <source>
        <dbReference type="Proteomes" id="UP000286268"/>
    </source>
</evidence>
<dbReference type="PANTHER" id="PTHR40037:SF1">
    <property type="entry name" value="PHOSPHOESTERASE SAOUHSC_00951-RELATED"/>
    <property type="match status" value="1"/>
</dbReference>
<dbReference type="Gene3D" id="3.90.1140.10">
    <property type="entry name" value="Cyclic phosphodiesterase"/>
    <property type="match status" value="1"/>
</dbReference>
<dbReference type="InterPro" id="IPR050580">
    <property type="entry name" value="2H_phosphoesterase_YjcG-like"/>
</dbReference>